<keyword evidence="1" id="KW-0472">Membrane</keyword>
<feature type="transmembrane region" description="Helical" evidence="1">
    <location>
        <begin position="60"/>
        <end position="81"/>
    </location>
</feature>
<sequence>MSGVKVKKRPRSGSDTEESLCCCEYINHKGERSHLVACLCDCQDVDDACDSYIFISSSDAFNYTCVWYCTIVTAGMGYILLRQLLNISYNITEREARVGLREGSGRSILRGLVVDTGVFNQGLFQNWRHFTQMESSTGGDVTDLV</sequence>
<evidence type="ECO:0000313" key="3">
    <source>
        <dbReference type="Proteomes" id="UP000812440"/>
    </source>
</evidence>
<protein>
    <submittedName>
        <fullName evidence="2">Uncharacterized protein</fullName>
    </submittedName>
</protein>
<organism evidence="2 3">
    <name type="scientific">Hymenochirus boettgeri</name>
    <name type="common">Congo dwarf clawed frog</name>
    <dbReference type="NCBI Taxonomy" id="247094"/>
    <lineage>
        <taxon>Eukaryota</taxon>
        <taxon>Metazoa</taxon>
        <taxon>Chordata</taxon>
        <taxon>Craniata</taxon>
        <taxon>Vertebrata</taxon>
        <taxon>Euteleostomi</taxon>
        <taxon>Amphibia</taxon>
        <taxon>Batrachia</taxon>
        <taxon>Anura</taxon>
        <taxon>Pipoidea</taxon>
        <taxon>Pipidae</taxon>
        <taxon>Pipinae</taxon>
        <taxon>Hymenochirus</taxon>
    </lineage>
</organism>
<keyword evidence="1" id="KW-1133">Transmembrane helix</keyword>
<dbReference type="OrthoDB" id="430659at2759"/>
<keyword evidence="3" id="KW-1185">Reference proteome</keyword>
<evidence type="ECO:0000256" key="1">
    <source>
        <dbReference type="SAM" id="Phobius"/>
    </source>
</evidence>
<dbReference type="EMBL" id="JAACNH010000002">
    <property type="protein sequence ID" value="KAG8450067.1"/>
    <property type="molecule type" value="Genomic_DNA"/>
</dbReference>
<name>A0A8T2K3V2_9PIPI</name>
<gene>
    <name evidence="2" type="ORF">GDO86_002620</name>
</gene>
<keyword evidence="1" id="KW-0812">Transmembrane</keyword>
<comment type="caution">
    <text evidence="2">The sequence shown here is derived from an EMBL/GenBank/DDBJ whole genome shotgun (WGS) entry which is preliminary data.</text>
</comment>
<reference evidence="2" key="1">
    <citation type="thesis" date="2020" institute="ProQuest LLC" country="789 East Eisenhower Parkway, Ann Arbor, MI, USA">
        <title>Comparative Genomics and Chromosome Evolution.</title>
        <authorList>
            <person name="Mudd A.B."/>
        </authorList>
    </citation>
    <scope>NUCLEOTIDE SEQUENCE</scope>
    <source>
        <strain evidence="2">Female2</strain>
        <tissue evidence="2">Blood</tissue>
    </source>
</reference>
<accession>A0A8T2K3V2</accession>
<evidence type="ECO:0000313" key="2">
    <source>
        <dbReference type="EMBL" id="KAG8450067.1"/>
    </source>
</evidence>
<dbReference type="Proteomes" id="UP000812440">
    <property type="component" value="Chromosome 2"/>
</dbReference>
<proteinExistence type="predicted"/>
<dbReference type="AlphaFoldDB" id="A0A8T2K3V2"/>